<evidence type="ECO:0000313" key="1">
    <source>
        <dbReference type="EMBL" id="OIN60420.1"/>
    </source>
</evidence>
<dbReference type="Proteomes" id="UP000181790">
    <property type="component" value="Unassembled WGS sequence"/>
</dbReference>
<accession>A0A1S2VPV9</accession>
<comment type="caution">
    <text evidence="1">The sequence shown here is derived from an EMBL/GenBank/DDBJ whole genome shotgun (WGS) entry which is preliminary data.</text>
</comment>
<dbReference type="EMBL" id="MORL01000002">
    <property type="protein sequence ID" value="OIN60420.1"/>
    <property type="molecule type" value="Genomic_DNA"/>
</dbReference>
<keyword evidence="2" id="KW-1185">Reference proteome</keyword>
<protein>
    <submittedName>
        <fullName evidence="1">Uncharacterized protein</fullName>
    </submittedName>
</protein>
<name>A0A1S2VPV9_9BACT</name>
<dbReference type="AlphaFoldDB" id="A0A1S2VPV9"/>
<reference evidence="1 2" key="1">
    <citation type="submission" date="2016-10" db="EMBL/GenBank/DDBJ databases">
        <title>Arsenicibacter rosenii gen. nov., sp. nov., an efficient arsenic-methylating bacterium isolated from an arsenic-contaminated paddy soil.</title>
        <authorList>
            <person name="Huang K."/>
        </authorList>
    </citation>
    <scope>NUCLEOTIDE SEQUENCE [LARGE SCALE GENOMIC DNA]</scope>
    <source>
        <strain evidence="1 2">SM-1</strain>
    </source>
</reference>
<sequence>MDGHGTEAVENGIFGCSPLNSKNTNTMNRIVSFFTSLCLLSSIAQGQSPDAQREQLAQDRQGRYPKRAVQIGFVSPISTNGLDAGKVSNRLSLNALGSYAAALDGAEFSGLANVEKDYVAGVQFAGIVNAVGHEVDGAQFAGIANVVGGPVYGAQFAGISNVVRQSVKGTQIAGISNLAGGRVQGAQIAGIVNVGRDVTGVQIAGIINAAKHVKGSQIGLINVADNIDGPQIGLISLARTGGYRRLDVWASDVLLGNVALKMGGNRQFYNIFAVGANWPSAGTYTRWGYGYGIGTNMPLGKRLQLSLEAMSYQIHEEATSWDKLNMLNQARVSFIVPVYKRVAITVTPTFNVQVSQQENRERTAIGPKWSNRTIYDQLVNNRTRVRMWPGINVGMQF</sequence>
<proteinExistence type="predicted"/>
<gene>
    <name evidence="1" type="ORF">BLX24_06250</name>
</gene>
<evidence type="ECO:0000313" key="2">
    <source>
        <dbReference type="Proteomes" id="UP000181790"/>
    </source>
</evidence>
<organism evidence="1 2">
    <name type="scientific">Arsenicibacter rosenii</name>
    <dbReference type="NCBI Taxonomy" id="1750698"/>
    <lineage>
        <taxon>Bacteria</taxon>
        <taxon>Pseudomonadati</taxon>
        <taxon>Bacteroidota</taxon>
        <taxon>Cytophagia</taxon>
        <taxon>Cytophagales</taxon>
        <taxon>Spirosomataceae</taxon>
        <taxon>Arsenicibacter</taxon>
    </lineage>
</organism>